<dbReference type="OrthoDB" id="9808187at2"/>
<gene>
    <name evidence="4" type="ORF">LX16_3635</name>
</gene>
<dbReference type="Proteomes" id="UP000321617">
    <property type="component" value="Unassembled WGS sequence"/>
</dbReference>
<accession>A0A562V4X1</accession>
<dbReference type="InterPro" id="IPR002347">
    <property type="entry name" value="SDR_fam"/>
</dbReference>
<dbReference type="InterPro" id="IPR036291">
    <property type="entry name" value="NAD(P)-bd_dom_sf"/>
</dbReference>
<dbReference type="SMART" id="SM00822">
    <property type="entry name" value="PKS_KR"/>
    <property type="match status" value="1"/>
</dbReference>
<dbReference type="PANTHER" id="PTHR42879:SF2">
    <property type="entry name" value="3-OXOACYL-[ACYL-CARRIER-PROTEIN] REDUCTASE FABG"/>
    <property type="match status" value="1"/>
</dbReference>
<keyword evidence="2" id="KW-0560">Oxidoreductase</keyword>
<organism evidence="4 5">
    <name type="scientific">Stackebrandtia albiflava</name>
    <dbReference type="NCBI Taxonomy" id="406432"/>
    <lineage>
        <taxon>Bacteria</taxon>
        <taxon>Bacillati</taxon>
        <taxon>Actinomycetota</taxon>
        <taxon>Actinomycetes</taxon>
        <taxon>Glycomycetales</taxon>
        <taxon>Glycomycetaceae</taxon>
        <taxon>Stackebrandtia</taxon>
    </lineage>
</organism>
<evidence type="ECO:0000256" key="1">
    <source>
        <dbReference type="ARBA" id="ARBA00006484"/>
    </source>
</evidence>
<dbReference type="PROSITE" id="PS00061">
    <property type="entry name" value="ADH_SHORT"/>
    <property type="match status" value="1"/>
</dbReference>
<dbReference type="Pfam" id="PF13561">
    <property type="entry name" value="adh_short_C2"/>
    <property type="match status" value="1"/>
</dbReference>
<dbReference type="InterPro" id="IPR050259">
    <property type="entry name" value="SDR"/>
</dbReference>
<proteinExistence type="inferred from homology"/>
<dbReference type="EMBL" id="VLLL01000006">
    <property type="protein sequence ID" value="TWJ12868.1"/>
    <property type="molecule type" value="Genomic_DNA"/>
</dbReference>
<comment type="similarity">
    <text evidence="1">Belongs to the short-chain dehydrogenases/reductases (SDR) family.</text>
</comment>
<dbReference type="GO" id="GO:0032787">
    <property type="term" value="P:monocarboxylic acid metabolic process"/>
    <property type="evidence" value="ECO:0007669"/>
    <property type="project" value="UniProtKB-ARBA"/>
</dbReference>
<dbReference type="PRINTS" id="PR00080">
    <property type="entry name" value="SDRFAMILY"/>
</dbReference>
<evidence type="ECO:0000313" key="5">
    <source>
        <dbReference type="Proteomes" id="UP000321617"/>
    </source>
</evidence>
<evidence type="ECO:0000259" key="3">
    <source>
        <dbReference type="SMART" id="SM00822"/>
    </source>
</evidence>
<sequence length="252" mass="25449">MANISRVAVVTGAASGIGAATAVRLAADGNAVAVLDLPDTGYAETVEAIESAGGRAIGLAVDVTDRDGLAAAMAQVADELGTVSILVNNAGYSHDLPIQDMTFQQWDDMTSVHLDAAFCTSRAVQPGMAAQGFGRIVNISSTSALGTAGRVGYSAAKSGVIGFTKALALELGPIGVTANVVAPGFIVSRMTAKTARRLGRDFDEHQEIAANGIPVGRVGRPEDIANAVSFFAGDAAGYVSGQVLFVAGGPRG</sequence>
<dbReference type="PANTHER" id="PTHR42879">
    <property type="entry name" value="3-OXOACYL-(ACYL-CARRIER-PROTEIN) REDUCTASE"/>
    <property type="match status" value="1"/>
</dbReference>
<reference evidence="4 5" key="1">
    <citation type="journal article" date="2013" name="Stand. Genomic Sci.">
        <title>Genomic Encyclopedia of Type Strains, Phase I: The one thousand microbial genomes (KMG-I) project.</title>
        <authorList>
            <person name="Kyrpides N.C."/>
            <person name="Woyke T."/>
            <person name="Eisen J.A."/>
            <person name="Garrity G."/>
            <person name="Lilburn T.G."/>
            <person name="Beck B.J."/>
            <person name="Whitman W.B."/>
            <person name="Hugenholtz P."/>
            <person name="Klenk H.P."/>
        </authorList>
    </citation>
    <scope>NUCLEOTIDE SEQUENCE [LARGE SCALE GENOMIC DNA]</scope>
    <source>
        <strain evidence="4 5">DSM 45044</strain>
    </source>
</reference>
<evidence type="ECO:0000313" key="4">
    <source>
        <dbReference type="EMBL" id="TWJ12868.1"/>
    </source>
</evidence>
<dbReference type="GO" id="GO:0016491">
    <property type="term" value="F:oxidoreductase activity"/>
    <property type="evidence" value="ECO:0007669"/>
    <property type="project" value="UniProtKB-KW"/>
</dbReference>
<evidence type="ECO:0000256" key="2">
    <source>
        <dbReference type="ARBA" id="ARBA00023002"/>
    </source>
</evidence>
<dbReference type="InterPro" id="IPR057326">
    <property type="entry name" value="KR_dom"/>
</dbReference>
<comment type="caution">
    <text evidence="4">The sequence shown here is derived from an EMBL/GenBank/DDBJ whole genome shotgun (WGS) entry which is preliminary data.</text>
</comment>
<dbReference type="SUPFAM" id="SSF51735">
    <property type="entry name" value="NAD(P)-binding Rossmann-fold domains"/>
    <property type="match status" value="1"/>
</dbReference>
<dbReference type="Gene3D" id="3.40.50.720">
    <property type="entry name" value="NAD(P)-binding Rossmann-like Domain"/>
    <property type="match status" value="1"/>
</dbReference>
<dbReference type="AlphaFoldDB" id="A0A562V4X1"/>
<dbReference type="RefSeq" id="WP_147140311.1">
    <property type="nucleotide sequence ID" value="NZ_BAABIJ010000002.1"/>
</dbReference>
<dbReference type="InterPro" id="IPR020904">
    <property type="entry name" value="Sc_DH/Rdtase_CS"/>
</dbReference>
<feature type="domain" description="Ketoreductase" evidence="3">
    <location>
        <begin position="6"/>
        <end position="184"/>
    </location>
</feature>
<keyword evidence="5" id="KW-1185">Reference proteome</keyword>
<name>A0A562V4X1_9ACTN</name>
<dbReference type="FunFam" id="3.40.50.720:FF:000173">
    <property type="entry name" value="3-oxoacyl-[acyl-carrier protein] reductase"/>
    <property type="match status" value="1"/>
</dbReference>
<protein>
    <submittedName>
        <fullName evidence="4">3-oxoacyl-[acyl-carrier protein] reductase</fullName>
    </submittedName>
</protein>
<dbReference type="PRINTS" id="PR00081">
    <property type="entry name" value="GDHRDH"/>
</dbReference>